<dbReference type="Gene3D" id="3.30.200.20">
    <property type="entry name" value="Phosphorylase Kinase, domain 1"/>
    <property type="match status" value="1"/>
</dbReference>
<name>A0ABY2DYA2_9MICO</name>
<keyword evidence="7" id="KW-0812">Transmembrane</keyword>
<feature type="domain" description="Protein kinase" evidence="8">
    <location>
        <begin position="11"/>
        <end position="286"/>
    </location>
</feature>
<evidence type="ECO:0000256" key="4">
    <source>
        <dbReference type="ARBA" id="ARBA00022741"/>
    </source>
</evidence>
<sequence length="445" mass="46434">MDGGAPQIPGYLVDGPLGLGAEARVWAARELGPRGRPVAIRLTEPLEPDARAARQRRLGALARIDHAGLARVLAVLDCDDGRSAVVQDLVDGATLATVRAARHGLDLAETVGLVSSVAGSLAALHQAGVVHGDVSPANIVLANPDAQPVLVDLLGGSGLEAGTDGFRAPEVATGHEVSTATDVYGLGAVARWAVADTDRVALREVLGDLTAGEPRARPSLVDLRDRLRDRESAPIRLPDARVLAGASLREQARREETIRRPVRRARRRARHRRSRRWQVAACLVMLLGAAVGAATLTGWRPVFAEPAAPSPAGGAGSMTGPASAVITLTAERDRALMTGDAVALAALSVPGSPADAADAQLLTALRAAEIELVGLETTVTAVDLVRETGEEAVVRALLTQGAHERRTADGAEPATMPALAARCVEFTLAAVDRTWLVRDLTHCPD</sequence>
<dbReference type="SUPFAM" id="SSF56112">
    <property type="entry name" value="Protein kinase-like (PK-like)"/>
    <property type="match status" value="1"/>
</dbReference>
<evidence type="ECO:0000256" key="2">
    <source>
        <dbReference type="ARBA" id="ARBA00022527"/>
    </source>
</evidence>
<comment type="caution">
    <text evidence="9">The sequence shown here is derived from an EMBL/GenBank/DDBJ whole genome shotgun (WGS) entry which is preliminary data.</text>
</comment>
<keyword evidence="5" id="KW-0418">Kinase</keyword>
<keyword evidence="3" id="KW-0808">Transferase</keyword>
<dbReference type="PROSITE" id="PS50011">
    <property type="entry name" value="PROTEIN_KINASE_DOM"/>
    <property type="match status" value="1"/>
</dbReference>
<dbReference type="SMART" id="SM00220">
    <property type="entry name" value="S_TKc"/>
    <property type="match status" value="1"/>
</dbReference>
<evidence type="ECO:0000256" key="5">
    <source>
        <dbReference type="ARBA" id="ARBA00022777"/>
    </source>
</evidence>
<dbReference type="EMBL" id="SMNA01000012">
    <property type="protein sequence ID" value="TDE89466.1"/>
    <property type="molecule type" value="Genomic_DNA"/>
</dbReference>
<dbReference type="PANTHER" id="PTHR43289:SF6">
    <property type="entry name" value="SERINE_THREONINE-PROTEIN KINASE NEKL-3"/>
    <property type="match status" value="1"/>
</dbReference>
<evidence type="ECO:0000256" key="7">
    <source>
        <dbReference type="SAM" id="Phobius"/>
    </source>
</evidence>
<dbReference type="Gene3D" id="1.10.510.10">
    <property type="entry name" value="Transferase(Phosphotransferase) domain 1"/>
    <property type="match status" value="1"/>
</dbReference>
<dbReference type="InterPro" id="IPR008266">
    <property type="entry name" value="Tyr_kinase_AS"/>
</dbReference>
<keyword evidence="2" id="KW-0723">Serine/threonine-protein kinase</keyword>
<accession>A0ABY2DYA2</accession>
<keyword evidence="7" id="KW-1133">Transmembrane helix</keyword>
<keyword evidence="4" id="KW-0547">Nucleotide-binding</keyword>
<evidence type="ECO:0000313" key="9">
    <source>
        <dbReference type="EMBL" id="TDE89466.1"/>
    </source>
</evidence>
<keyword evidence="6" id="KW-0067">ATP-binding</keyword>
<organism evidence="9 10">
    <name type="scientific">Occultella glacieicola</name>
    <dbReference type="NCBI Taxonomy" id="2518684"/>
    <lineage>
        <taxon>Bacteria</taxon>
        <taxon>Bacillati</taxon>
        <taxon>Actinomycetota</taxon>
        <taxon>Actinomycetes</taxon>
        <taxon>Micrococcales</taxon>
        <taxon>Ruaniaceae</taxon>
        <taxon>Occultella</taxon>
    </lineage>
</organism>
<keyword evidence="10" id="KW-1185">Reference proteome</keyword>
<evidence type="ECO:0000256" key="1">
    <source>
        <dbReference type="ARBA" id="ARBA00012513"/>
    </source>
</evidence>
<dbReference type="InterPro" id="IPR011009">
    <property type="entry name" value="Kinase-like_dom_sf"/>
</dbReference>
<proteinExistence type="predicted"/>
<evidence type="ECO:0000256" key="6">
    <source>
        <dbReference type="ARBA" id="ARBA00022840"/>
    </source>
</evidence>
<reference evidence="9 10" key="1">
    <citation type="submission" date="2019-03" db="EMBL/GenBank/DDBJ databases">
        <title>Genomic features of bacteria from cold environments.</title>
        <authorList>
            <person name="Shen L."/>
        </authorList>
    </citation>
    <scope>NUCLEOTIDE SEQUENCE [LARGE SCALE GENOMIC DNA]</scope>
    <source>
        <strain evidence="10">T3246-1</strain>
    </source>
</reference>
<evidence type="ECO:0000256" key="3">
    <source>
        <dbReference type="ARBA" id="ARBA00022679"/>
    </source>
</evidence>
<evidence type="ECO:0000259" key="8">
    <source>
        <dbReference type="PROSITE" id="PS50011"/>
    </source>
</evidence>
<dbReference type="Pfam" id="PF00069">
    <property type="entry name" value="Pkinase"/>
    <property type="match status" value="1"/>
</dbReference>
<gene>
    <name evidence="9" type="ORF">EXU48_20055</name>
</gene>
<keyword evidence="7" id="KW-0472">Membrane</keyword>
<dbReference type="RefSeq" id="WP_133109468.1">
    <property type="nucleotide sequence ID" value="NZ_SMNA01000012.1"/>
</dbReference>
<dbReference type="InterPro" id="IPR000719">
    <property type="entry name" value="Prot_kinase_dom"/>
</dbReference>
<evidence type="ECO:0000313" key="10">
    <source>
        <dbReference type="Proteomes" id="UP000504882"/>
    </source>
</evidence>
<dbReference type="EC" id="2.7.11.1" evidence="1"/>
<dbReference type="Proteomes" id="UP000504882">
    <property type="component" value="Unassembled WGS sequence"/>
</dbReference>
<dbReference type="PROSITE" id="PS00109">
    <property type="entry name" value="PROTEIN_KINASE_TYR"/>
    <property type="match status" value="1"/>
</dbReference>
<feature type="transmembrane region" description="Helical" evidence="7">
    <location>
        <begin position="277"/>
        <end position="299"/>
    </location>
</feature>
<protein>
    <recommendedName>
        <fullName evidence="1">non-specific serine/threonine protein kinase</fullName>
        <ecNumber evidence="1">2.7.11.1</ecNumber>
    </recommendedName>
</protein>
<dbReference type="PANTHER" id="PTHR43289">
    <property type="entry name" value="MITOGEN-ACTIVATED PROTEIN KINASE KINASE KINASE 20-RELATED"/>
    <property type="match status" value="1"/>
</dbReference>